<gene>
    <name evidence="4" type="ORF">NDI37_14800</name>
</gene>
<evidence type="ECO:0000256" key="3">
    <source>
        <dbReference type="ARBA" id="ARBA00023098"/>
    </source>
</evidence>
<organism evidence="4 5">
    <name type="scientific">Funiculus sociatus GB2-A5</name>
    <dbReference type="NCBI Taxonomy" id="2933946"/>
    <lineage>
        <taxon>Bacteria</taxon>
        <taxon>Bacillati</taxon>
        <taxon>Cyanobacteriota</taxon>
        <taxon>Cyanophyceae</taxon>
        <taxon>Coleofasciculales</taxon>
        <taxon>Coleofasciculaceae</taxon>
        <taxon>Funiculus</taxon>
    </lineage>
</organism>
<dbReference type="Proteomes" id="UP001442494">
    <property type="component" value="Unassembled WGS sequence"/>
</dbReference>
<dbReference type="InterPro" id="IPR029058">
    <property type="entry name" value="AB_hydrolase_fold"/>
</dbReference>
<dbReference type="EMBL" id="JAMPKK010000031">
    <property type="protein sequence ID" value="MEP0865737.1"/>
    <property type="molecule type" value="Genomic_DNA"/>
</dbReference>
<accession>A0ABV0JQM4</accession>
<evidence type="ECO:0000256" key="2">
    <source>
        <dbReference type="ARBA" id="ARBA00022963"/>
    </source>
</evidence>
<dbReference type="InterPro" id="IPR017395">
    <property type="entry name" value="Chlorophyllase-like"/>
</dbReference>
<dbReference type="PANTHER" id="PTHR10272:SF0">
    <property type="entry name" value="PLATELET-ACTIVATING FACTOR ACETYLHYDROLASE"/>
    <property type="match status" value="1"/>
</dbReference>
<evidence type="ECO:0000313" key="5">
    <source>
        <dbReference type="Proteomes" id="UP001442494"/>
    </source>
</evidence>
<comment type="caution">
    <text evidence="4">The sequence shown here is derived from an EMBL/GenBank/DDBJ whole genome shotgun (WGS) entry which is preliminary data.</text>
</comment>
<keyword evidence="2" id="KW-0442">Lipid degradation</keyword>
<dbReference type="Pfam" id="PF07224">
    <property type="entry name" value="Chlorophyllase"/>
    <property type="match status" value="1"/>
</dbReference>
<dbReference type="RefSeq" id="WP_190421788.1">
    <property type="nucleotide sequence ID" value="NZ_JAMPKK010000031.1"/>
</dbReference>
<evidence type="ECO:0008006" key="6">
    <source>
        <dbReference type="Google" id="ProtNLM"/>
    </source>
</evidence>
<evidence type="ECO:0000313" key="4">
    <source>
        <dbReference type="EMBL" id="MEP0865737.1"/>
    </source>
</evidence>
<proteinExistence type="predicted"/>
<protein>
    <recommendedName>
        <fullName evidence="6">1-alkyl-2-acetylglycerophosphocholine esterase</fullName>
    </recommendedName>
</protein>
<dbReference type="SUPFAM" id="SSF53474">
    <property type="entry name" value="alpha/beta-Hydrolases"/>
    <property type="match status" value="1"/>
</dbReference>
<keyword evidence="5" id="KW-1185">Reference proteome</keyword>
<dbReference type="Gene3D" id="3.40.50.1820">
    <property type="entry name" value="alpha/beta hydrolase"/>
    <property type="match status" value="1"/>
</dbReference>
<keyword evidence="3" id="KW-0443">Lipid metabolism</keyword>
<dbReference type="PANTHER" id="PTHR10272">
    <property type="entry name" value="PLATELET-ACTIVATING FACTOR ACETYLHYDROLASE"/>
    <property type="match status" value="1"/>
</dbReference>
<reference evidence="4 5" key="1">
    <citation type="submission" date="2022-04" db="EMBL/GenBank/DDBJ databases">
        <title>Positive selection, recombination, and allopatry shape intraspecific diversity of widespread and dominant cyanobacteria.</title>
        <authorList>
            <person name="Wei J."/>
            <person name="Shu W."/>
            <person name="Hu C."/>
        </authorList>
    </citation>
    <scope>NUCLEOTIDE SEQUENCE [LARGE SCALE GENOMIC DNA]</scope>
    <source>
        <strain evidence="4 5">GB2-A5</strain>
    </source>
</reference>
<name>A0ABV0JQM4_9CYAN</name>
<sequence length="313" mass="34949">MSYLNKNILELNPVGIINNFILERYTNSANALRQVPIKIYYPQASGLFPVIIFSHGSGGSKNAFSYLGRFWASHGYISIHPTHFGSDKSVFQSGGREALENSSKDPQQWRDRAGDISFLIDSFKQLERSIPPLTQKIDYSHIGVAGHSYGAYTAILIAGALVDIPQQPNITFQDERACAFLGISSQGSGTYGLTKSSWNEIQAPVMTVSGTKETGGKGKPKSWRLEPFKYMPPGNKYHTLIQNAEHSSYNDYKRSTEISKLEMQAINDIHIYLQSASIAFWDAYLKQDNSAREYLKSKALQIYSNGKASIIER</sequence>
<keyword evidence="1" id="KW-0378">Hydrolase</keyword>
<evidence type="ECO:0000256" key="1">
    <source>
        <dbReference type="ARBA" id="ARBA00022801"/>
    </source>
</evidence>